<keyword evidence="12" id="KW-1185">Reference proteome</keyword>
<evidence type="ECO:0000256" key="10">
    <source>
        <dbReference type="ARBA" id="ARBA00045970"/>
    </source>
</evidence>
<dbReference type="GO" id="GO:0005737">
    <property type="term" value="C:cytoplasm"/>
    <property type="evidence" value="ECO:0007669"/>
    <property type="project" value="UniProtKB-SubCell"/>
</dbReference>
<evidence type="ECO:0000256" key="6">
    <source>
        <dbReference type="ARBA" id="ARBA00022728"/>
    </source>
</evidence>
<dbReference type="PANTHER" id="PTHR13445:SF3">
    <property type="entry name" value="U5 SMALL NUCLEAR RIBONUCLEOPROTEIN TSSC4"/>
    <property type="match status" value="1"/>
</dbReference>
<comment type="subcellular location">
    <subcellularLocation>
        <location evidence="2">Cytoplasm</location>
    </subcellularLocation>
    <subcellularLocation>
        <location evidence="1">Nucleus</location>
    </subcellularLocation>
</comment>
<dbReference type="InterPro" id="IPR029338">
    <property type="entry name" value="TSSC4"/>
</dbReference>
<evidence type="ECO:0000256" key="2">
    <source>
        <dbReference type="ARBA" id="ARBA00004496"/>
    </source>
</evidence>
<keyword evidence="6" id="KW-0747">Spliceosome</keyword>
<keyword evidence="4" id="KW-0963">Cytoplasm</keyword>
<dbReference type="Pfam" id="PF15264">
    <property type="entry name" value="TSSC4"/>
    <property type="match status" value="1"/>
</dbReference>
<evidence type="ECO:0000256" key="3">
    <source>
        <dbReference type="ARBA" id="ARBA00010362"/>
    </source>
</evidence>
<keyword evidence="8" id="KW-0539">Nucleus</keyword>
<dbReference type="GO" id="GO:0005681">
    <property type="term" value="C:spliceosomal complex"/>
    <property type="evidence" value="ECO:0007669"/>
    <property type="project" value="UniProtKB-KW"/>
</dbReference>
<evidence type="ECO:0000256" key="1">
    <source>
        <dbReference type="ARBA" id="ARBA00004123"/>
    </source>
</evidence>
<accession>A0ABD2N9U7</accession>
<gene>
    <name evidence="11" type="ORF">HHI36_020307</name>
</gene>
<organism evidence="11 12">
    <name type="scientific">Cryptolaemus montrouzieri</name>
    <dbReference type="NCBI Taxonomy" id="559131"/>
    <lineage>
        <taxon>Eukaryota</taxon>
        <taxon>Metazoa</taxon>
        <taxon>Ecdysozoa</taxon>
        <taxon>Arthropoda</taxon>
        <taxon>Hexapoda</taxon>
        <taxon>Insecta</taxon>
        <taxon>Pterygota</taxon>
        <taxon>Neoptera</taxon>
        <taxon>Endopterygota</taxon>
        <taxon>Coleoptera</taxon>
        <taxon>Polyphaga</taxon>
        <taxon>Cucujiformia</taxon>
        <taxon>Coccinelloidea</taxon>
        <taxon>Coccinellidae</taxon>
        <taxon>Scymninae</taxon>
        <taxon>Scymnini</taxon>
        <taxon>Cryptolaemus</taxon>
    </lineage>
</organism>
<evidence type="ECO:0000256" key="5">
    <source>
        <dbReference type="ARBA" id="ARBA00022664"/>
    </source>
</evidence>
<proteinExistence type="inferred from homology"/>
<sequence length="208" mass="24305">MKSTKEFTLNCSDESFVERRKNVFDQLLVIEKSCRSTSDELMEVDKGSNEISSSRKTIKSFRGKESIFKIPQDMAPRNFLRRLPDYKKNPHKWTKYTLEDVRDEDISEKGNTKAALSFLKELNQRNDKTTNNLDEIPKKIIFQKHVVSSTTKELKDEDKPSFKSSKLVMPEYVVGQKIKKNRKNPSTKVKTSRKELKLDHLLEDDEVE</sequence>
<comment type="similarity">
    <text evidence="3">Belongs to the TSSC4 family.</text>
</comment>
<evidence type="ECO:0000313" key="12">
    <source>
        <dbReference type="Proteomes" id="UP001516400"/>
    </source>
</evidence>
<evidence type="ECO:0000256" key="4">
    <source>
        <dbReference type="ARBA" id="ARBA00022490"/>
    </source>
</evidence>
<name>A0ABD2N9U7_9CUCU</name>
<reference evidence="11 12" key="1">
    <citation type="journal article" date="2021" name="BMC Biol.">
        <title>Horizontally acquired antibacterial genes associated with adaptive radiation of ladybird beetles.</title>
        <authorList>
            <person name="Li H.S."/>
            <person name="Tang X.F."/>
            <person name="Huang Y.H."/>
            <person name="Xu Z.Y."/>
            <person name="Chen M.L."/>
            <person name="Du X.Y."/>
            <person name="Qiu B.Y."/>
            <person name="Chen P.T."/>
            <person name="Zhang W."/>
            <person name="Slipinski A."/>
            <person name="Escalona H.E."/>
            <person name="Waterhouse R.M."/>
            <person name="Zwick A."/>
            <person name="Pang H."/>
        </authorList>
    </citation>
    <scope>NUCLEOTIDE SEQUENCE [LARGE SCALE GENOMIC DNA]</scope>
    <source>
        <strain evidence="11">SYSU2018</strain>
    </source>
</reference>
<dbReference type="EMBL" id="JABFTP020000083">
    <property type="protein sequence ID" value="KAL3275548.1"/>
    <property type="molecule type" value="Genomic_DNA"/>
</dbReference>
<dbReference type="Proteomes" id="UP001516400">
    <property type="component" value="Unassembled WGS sequence"/>
</dbReference>
<protein>
    <recommendedName>
        <fullName evidence="9">U5 small nuclear ribonucleoprotein TSSC4</fullName>
    </recommendedName>
</protein>
<keyword evidence="7" id="KW-0508">mRNA splicing</keyword>
<dbReference type="GO" id="GO:0008380">
    <property type="term" value="P:RNA splicing"/>
    <property type="evidence" value="ECO:0007669"/>
    <property type="project" value="UniProtKB-KW"/>
</dbReference>
<dbReference type="GO" id="GO:0006397">
    <property type="term" value="P:mRNA processing"/>
    <property type="evidence" value="ECO:0007669"/>
    <property type="project" value="UniProtKB-KW"/>
</dbReference>
<evidence type="ECO:0000313" key="11">
    <source>
        <dbReference type="EMBL" id="KAL3275548.1"/>
    </source>
</evidence>
<evidence type="ECO:0000256" key="9">
    <source>
        <dbReference type="ARBA" id="ARBA00035304"/>
    </source>
</evidence>
<dbReference type="PANTHER" id="PTHR13445">
    <property type="entry name" value="TUMOR SUPPRESSING SUBTRANSFERABLE CANDIDATE 4 TSSC4"/>
    <property type="match status" value="1"/>
</dbReference>
<evidence type="ECO:0000256" key="7">
    <source>
        <dbReference type="ARBA" id="ARBA00023187"/>
    </source>
</evidence>
<evidence type="ECO:0000256" key="8">
    <source>
        <dbReference type="ARBA" id="ARBA00023242"/>
    </source>
</evidence>
<comment type="caution">
    <text evidence="11">The sequence shown here is derived from an EMBL/GenBank/DDBJ whole genome shotgun (WGS) entry which is preliminary data.</text>
</comment>
<dbReference type="AlphaFoldDB" id="A0ABD2N9U7"/>
<keyword evidence="5" id="KW-0507">mRNA processing</keyword>
<comment type="function">
    <text evidence="10">Protein associated with the U5 snRNP, during its maturation and its post-splicing recycling and which is required for spliceosomal tri-snRNP complex assembly in the nucleus. Has a molecular sequestering activity and transiently hinders SNRNP200 binding sites for constitutive splicing factors that intervene later during the assembly of the spliceosome and splicing. Together with its molecular sequestering activity, may also function as a molecular adapter and placeholder, coordinating the assembly of the U5 snRNP and its association with the U4/U6 di-snRNP.</text>
</comment>